<feature type="domain" description="Cation efflux protein transmembrane" evidence="7">
    <location>
        <begin position="23"/>
        <end position="198"/>
    </location>
</feature>
<sequence>MSGCGCSHDTKFDGVSADYKRILLVVIAINAAMFLVEMTSGLYAQSMALKADALDFLGDSVTYAISLAVIGMSVRVRATAALFKGVSLGVMAAVILSASVYRTFVVAQPDEVVMSSVGLLAFTANLIAALLLMRYRDGDSNVRSVWLCSRNDAIGNLGVVGAGVLVGVTATPWPDLVVAVVLAALFLSSAVGIIRQALTEKREAACAVSAAAMAE</sequence>
<feature type="transmembrane region" description="Helical" evidence="6">
    <location>
        <begin position="22"/>
        <end position="44"/>
    </location>
</feature>
<proteinExistence type="predicted"/>
<keyword evidence="9" id="KW-1185">Reference proteome</keyword>
<evidence type="ECO:0000259" key="7">
    <source>
        <dbReference type="Pfam" id="PF01545"/>
    </source>
</evidence>
<dbReference type="AlphaFoldDB" id="A0A7X1ZAZ9"/>
<gene>
    <name evidence="8" type="ORF">GHC57_01725</name>
</gene>
<evidence type="ECO:0000313" key="8">
    <source>
        <dbReference type="EMBL" id="MQX35231.1"/>
    </source>
</evidence>
<keyword evidence="3" id="KW-0406">Ion transport</keyword>
<evidence type="ECO:0000256" key="2">
    <source>
        <dbReference type="ARBA" id="ARBA00022692"/>
    </source>
</evidence>
<dbReference type="Proteomes" id="UP000434582">
    <property type="component" value="Unassembled WGS sequence"/>
</dbReference>
<comment type="subcellular location">
    <subcellularLocation>
        <location evidence="1">Membrane</location>
        <topology evidence="1">Multi-pass membrane protein</topology>
    </subcellularLocation>
</comment>
<dbReference type="InterPro" id="IPR050681">
    <property type="entry name" value="CDF/SLC30A"/>
</dbReference>
<reference evidence="8 9" key="1">
    <citation type="submission" date="2019-10" db="EMBL/GenBank/DDBJ databases">
        <title>Draft whole-genome sequence of the purple nonsulfur photosynthetic bacterium Roseospira navarrensis DSM 15114.</title>
        <authorList>
            <person name="Kyndt J.A."/>
            <person name="Meyer T.E."/>
        </authorList>
    </citation>
    <scope>NUCLEOTIDE SEQUENCE [LARGE SCALE GENOMIC DNA]</scope>
    <source>
        <strain evidence="8 9">DSM 15114</strain>
    </source>
</reference>
<dbReference type="PANTHER" id="PTHR11562">
    <property type="entry name" value="CATION EFFLUX PROTEIN/ ZINC TRANSPORTER"/>
    <property type="match status" value="1"/>
</dbReference>
<dbReference type="InterPro" id="IPR058533">
    <property type="entry name" value="Cation_efflux_TM"/>
</dbReference>
<keyword evidence="4 6" id="KW-1133">Transmembrane helix</keyword>
<dbReference type="Gene3D" id="1.20.1510.10">
    <property type="entry name" value="Cation efflux protein transmembrane domain"/>
    <property type="match status" value="1"/>
</dbReference>
<keyword evidence="3" id="KW-0862">Zinc</keyword>
<feature type="transmembrane region" description="Helical" evidence="6">
    <location>
        <begin position="113"/>
        <end position="132"/>
    </location>
</feature>
<dbReference type="Pfam" id="PF01545">
    <property type="entry name" value="Cation_efflux"/>
    <property type="match status" value="1"/>
</dbReference>
<dbReference type="EMBL" id="WIVE01000002">
    <property type="protein sequence ID" value="MQX35231.1"/>
    <property type="molecule type" value="Genomic_DNA"/>
</dbReference>
<protein>
    <submittedName>
        <fullName evidence="8">Cation transporter</fullName>
    </submittedName>
</protein>
<evidence type="ECO:0000256" key="6">
    <source>
        <dbReference type="SAM" id="Phobius"/>
    </source>
</evidence>
<feature type="transmembrane region" description="Helical" evidence="6">
    <location>
        <begin position="81"/>
        <end position="101"/>
    </location>
</feature>
<accession>A0A7X1ZAZ9</accession>
<comment type="caution">
    <text evidence="8">The sequence shown here is derived from an EMBL/GenBank/DDBJ whole genome shotgun (WGS) entry which is preliminary data.</text>
</comment>
<dbReference type="RefSeq" id="WP_170294619.1">
    <property type="nucleotide sequence ID" value="NZ_WIVE01000002.1"/>
</dbReference>
<keyword evidence="5 6" id="KW-0472">Membrane</keyword>
<keyword evidence="3" id="KW-0864">Zinc transport</keyword>
<dbReference type="InterPro" id="IPR027469">
    <property type="entry name" value="Cation_efflux_TMD_sf"/>
</dbReference>
<feature type="transmembrane region" description="Helical" evidence="6">
    <location>
        <begin position="153"/>
        <end position="170"/>
    </location>
</feature>
<feature type="transmembrane region" description="Helical" evidence="6">
    <location>
        <begin position="56"/>
        <end position="74"/>
    </location>
</feature>
<evidence type="ECO:0000313" key="9">
    <source>
        <dbReference type="Proteomes" id="UP000434582"/>
    </source>
</evidence>
<evidence type="ECO:0000256" key="3">
    <source>
        <dbReference type="ARBA" id="ARBA00022906"/>
    </source>
</evidence>
<organism evidence="8 9">
    <name type="scientific">Roseospira navarrensis</name>
    <dbReference type="NCBI Taxonomy" id="140058"/>
    <lineage>
        <taxon>Bacteria</taxon>
        <taxon>Pseudomonadati</taxon>
        <taxon>Pseudomonadota</taxon>
        <taxon>Alphaproteobacteria</taxon>
        <taxon>Rhodospirillales</taxon>
        <taxon>Rhodospirillaceae</taxon>
        <taxon>Roseospira</taxon>
    </lineage>
</organism>
<dbReference type="PANTHER" id="PTHR11562:SF17">
    <property type="entry name" value="RE54080P-RELATED"/>
    <property type="match status" value="1"/>
</dbReference>
<dbReference type="SUPFAM" id="SSF161111">
    <property type="entry name" value="Cation efflux protein transmembrane domain-like"/>
    <property type="match status" value="1"/>
</dbReference>
<evidence type="ECO:0000256" key="5">
    <source>
        <dbReference type="ARBA" id="ARBA00023136"/>
    </source>
</evidence>
<evidence type="ECO:0000256" key="4">
    <source>
        <dbReference type="ARBA" id="ARBA00022989"/>
    </source>
</evidence>
<evidence type="ECO:0000256" key="1">
    <source>
        <dbReference type="ARBA" id="ARBA00004141"/>
    </source>
</evidence>
<dbReference type="GO" id="GO:0005385">
    <property type="term" value="F:zinc ion transmembrane transporter activity"/>
    <property type="evidence" value="ECO:0007669"/>
    <property type="project" value="TreeGrafter"/>
</dbReference>
<feature type="transmembrane region" description="Helical" evidence="6">
    <location>
        <begin position="176"/>
        <end position="194"/>
    </location>
</feature>
<name>A0A7X1ZAZ9_9PROT</name>
<keyword evidence="3" id="KW-0813">Transport</keyword>
<dbReference type="GO" id="GO:0005886">
    <property type="term" value="C:plasma membrane"/>
    <property type="evidence" value="ECO:0007669"/>
    <property type="project" value="TreeGrafter"/>
</dbReference>
<keyword evidence="2 6" id="KW-0812">Transmembrane</keyword>